<comment type="caution">
    <text evidence="1">The sequence shown here is derived from an EMBL/GenBank/DDBJ whole genome shotgun (WGS) entry which is preliminary data.</text>
</comment>
<keyword evidence="2" id="KW-1185">Reference proteome</keyword>
<protein>
    <submittedName>
        <fullName evidence="1">Uncharacterized protein</fullName>
    </submittedName>
</protein>
<name>A0AAE3XS82_9BACT</name>
<dbReference type="EMBL" id="JAVDQD010000006">
    <property type="protein sequence ID" value="MDR6240946.1"/>
    <property type="molecule type" value="Genomic_DNA"/>
</dbReference>
<accession>A0AAE3XS82</accession>
<gene>
    <name evidence="1" type="ORF">HNQ88_004022</name>
</gene>
<reference evidence="1" key="1">
    <citation type="submission" date="2023-07" db="EMBL/GenBank/DDBJ databases">
        <title>Genomic Encyclopedia of Type Strains, Phase IV (KMG-IV): sequencing the most valuable type-strain genomes for metagenomic binning, comparative biology and taxonomic classification.</title>
        <authorList>
            <person name="Goeker M."/>
        </authorList>
    </citation>
    <scope>NUCLEOTIDE SEQUENCE</scope>
    <source>
        <strain evidence="1">DSM 26174</strain>
    </source>
</reference>
<evidence type="ECO:0000313" key="1">
    <source>
        <dbReference type="EMBL" id="MDR6240946.1"/>
    </source>
</evidence>
<dbReference type="AlphaFoldDB" id="A0AAE3XS82"/>
<evidence type="ECO:0000313" key="2">
    <source>
        <dbReference type="Proteomes" id="UP001185092"/>
    </source>
</evidence>
<dbReference type="RefSeq" id="WP_309941338.1">
    <property type="nucleotide sequence ID" value="NZ_AP025305.1"/>
</dbReference>
<sequence>MNKELVYMSYKDLPKKEKGKVVERFVKRFELGEWSFYRNLRNKSFKPIQLAFINKIIRELTSI</sequence>
<dbReference type="Proteomes" id="UP001185092">
    <property type="component" value="Unassembled WGS sequence"/>
</dbReference>
<proteinExistence type="predicted"/>
<organism evidence="1 2">
    <name type="scientific">Aureibacter tunicatorum</name>
    <dbReference type="NCBI Taxonomy" id="866807"/>
    <lineage>
        <taxon>Bacteria</taxon>
        <taxon>Pseudomonadati</taxon>
        <taxon>Bacteroidota</taxon>
        <taxon>Cytophagia</taxon>
        <taxon>Cytophagales</taxon>
        <taxon>Persicobacteraceae</taxon>
        <taxon>Aureibacter</taxon>
    </lineage>
</organism>